<name>A0A9W9VNL0_9EURO</name>
<accession>A0A9W9VNL0</accession>
<feature type="region of interest" description="Disordered" evidence="1">
    <location>
        <begin position="1"/>
        <end position="20"/>
    </location>
</feature>
<sequence length="235" mass="26438">MEKADTTGYPNAKDEESGHPADYLAQLSWNELPIFMAIPTAEDSLDDTARKLYSLADAVANGRSLALSANQSSLPTRQTAESFAKERMLPQEKEYYEMWKAGTMFLPHFDWDSNQSPLPPNSEKTFDHRAAAMNIIWGRQDATPENAVWLTNNLSTLLPLVKAINKLQSAETHLQKFDPLAKHSEAEVAEIQTLQLISATVDANVAREKERLHRVFDSINQSQVTLRERLRSLGK</sequence>
<gene>
    <name evidence="2" type="ORF">N7509_008999</name>
</gene>
<reference evidence="2" key="2">
    <citation type="journal article" date="2023" name="IMA Fungus">
        <title>Comparative genomic study of the Penicillium genus elucidates a diverse pangenome and 15 lateral gene transfer events.</title>
        <authorList>
            <person name="Petersen C."/>
            <person name="Sorensen T."/>
            <person name="Nielsen M.R."/>
            <person name="Sondergaard T.E."/>
            <person name="Sorensen J.L."/>
            <person name="Fitzpatrick D.A."/>
            <person name="Frisvad J.C."/>
            <person name="Nielsen K.L."/>
        </authorList>
    </citation>
    <scope>NUCLEOTIDE SEQUENCE</scope>
    <source>
        <strain evidence="2">IBT 29677</strain>
    </source>
</reference>
<organism evidence="2 3">
    <name type="scientific">Penicillium cosmopolitanum</name>
    <dbReference type="NCBI Taxonomy" id="1131564"/>
    <lineage>
        <taxon>Eukaryota</taxon>
        <taxon>Fungi</taxon>
        <taxon>Dikarya</taxon>
        <taxon>Ascomycota</taxon>
        <taxon>Pezizomycotina</taxon>
        <taxon>Eurotiomycetes</taxon>
        <taxon>Eurotiomycetidae</taxon>
        <taxon>Eurotiales</taxon>
        <taxon>Aspergillaceae</taxon>
        <taxon>Penicillium</taxon>
    </lineage>
</organism>
<dbReference type="GeneID" id="81372616"/>
<dbReference type="EMBL" id="JAPZBU010000009">
    <property type="protein sequence ID" value="KAJ5386458.1"/>
    <property type="molecule type" value="Genomic_DNA"/>
</dbReference>
<proteinExistence type="predicted"/>
<dbReference type="RefSeq" id="XP_056484256.1">
    <property type="nucleotide sequence ID" value="XM_056633636.1"/>
</dbReference>
<evidence type="ECO:0000313" key="3">
    <source>
        <dbReference type="Proteomes" id="UP001147747"/>
    </source>
</evidence>
<keyword evidence="3" id="KW-1185">Reference proteome</keyword>
<evidence type="ECO:0000256" key="1">
    <source>
        <dbReference type="SAM" id="MobiDB-lite"/>
    </source>
</evidence>
<protein>
    <submittedName>
        <fullName evidence="2">Uncharacterized protein</fullName>
    </submittedName>
</protein>
<comment type="caution">
    <text evidence="2">The sequence shown here is derived from an EMBL/GenBank/DDBJ whole genome shotgun (WGS) entry which is preliminary data.</text>
</comment>
<dbReference type="OrthoDB" id="4812032at2759"/>
<dbReference type="Proteomes" id="UP001147747">
    <property type="component" value="Unassembled WGS sequence"/>
</dbReference>
<reference evidence="2" key="1">
    <citation type="submission" date="2022-12" db="EMBL/GenBank/DDBJ databases">
        <authorList>
            <person name="Petersen C."/>
        </authorList>
    </citation>
    <scope>NUCLEOTIDE SEQUENCE</scope>
    <source>
        <strain evidence="2">IBT 29677</strain>
    </source>
</reference>
<dbReference type="AlphaFoldDB" id="A0A9W9VNL0"/>
<evidence type="ECO:0000313" key="2">
    <source>
        <dbReference type="EMBL" id="KAJ5386458.1"/>
    </source>
</evidence>